<dbReference type="EMBL" id="RJTM01000179">
    <property type="protein sequence ID" value="RNL69983.1"/>
    <property type="molecule type" value="Genomic_DNA"/>
</dbReference>
<gene>
    <name evidence="2" type="ORF">ED312_22210</name>
</gene>
<evidence type="ECO:0000313" key="3">
    <source>
        <dbReference type="Proteomes" id="UP000267469"/>
    </source>
</evidence>
<dbReference type="RefSeq" id="WP_123218211.1">
    <property type="nucleotide sequence ID" value="NZ_RJTM01000179.1"/>
</dbReference>
<comment type="caution">
    <text evidence="2">The sequence shown here is derived from an EMBL/GenBank/DDBJ whole genome shotgun (WGS) entry which is preliminary data.</text>
</comment>
<organism evidence="2 3">
    <name type="scientific">Sinomicrobium pectinilyticum</name>
    <dbReference type="NCBI Taxonomy" id="1084421"/>
    <lineage>
        <taxon>Bacteria</taxon>
        <taxon>Pseudomonadati</taxon>
        <taxon>Bacteroidota</taxon>
        <taxon>Flavobacteriia</taxon>
        <taxon>Flavobacteriales</taxon>
        <taxon>Flavobacteriaceae</taxon>
        <taxon>Sinomicrobium</taxon>
    </lineage>
</organism>
<dbReference type="InterPro" id="IPR006827">
    <property type="entry name" value="Lant_deHydtase_N"/>
</dbReference>
<protein>
    <recommendedName>
        <fullName evidence="1">Lantibiotic dehydratase N-terminal domain-containing protein</fullName>
    </recommendedName>
</protein>
<accession>A0A3N0D402</accession>
<evidence type="ECO:0000313" key="2">
    <source>
        <dbReference type="EMBL" id="RNL69983.1"/>
    </source>
</evidence>
<keyword evidence="3" id="KW-1185">Reference proteome</keyword>
<dbReference type="OrthoDB" id="1273722at2"/>
<reference evidence="2 3" key="1">
    <citation type="submission" date="2018-10" db="EMBL/GenBank/DDBJ databases">
        <title>Sinomicrobium pectinilyticum sp. nov., a pectinase-producing bacterium isolated from alkaline and saline soil, and emended description of the genus Sinomicrobium.</title>
        <authorList>
            <person name="Cheng B."/>
            <person name="Li C."/>
            <person name="Lai Q."/>
            <person name="Du M."/>
            <person name="Shao Z."/>
            <person name="Xu P."/>
            <person name="Yang C."/>
        </authorList>
    </citation>
    <scope>NUCLEOTIDE SEQUENCE [LARGE SCALE GENOMIC DNA]</scope>
    <source>
        <strain evidence="2 3">5DNS001</strain>
    </source>
</reference>
<sequence length="747" mass="85587">MNNNPYQHFPSFVLRTPLLPFDFYRDLTAEESISEQKLKELFKDTVIREAVFLASPPLYEELCRWEEAEIRDRKKTDKLKYSFLKYLSRMSSRCTPFGLFAGCNVGGLGEKTTIELQGADNNQRHTRLDMNYLVALSQDLVKNSNIREQLLFYPNSSIYRAGDQLRYIEYKYVNSKRHHHIVAVDNSEYLSGVLEKAAKGALLKDLARTLVDEEIGYEEAAGFVEELVESQLLISELEPSVSGPEFAEQIKSVLQKLKGTESLLGILDEVDSRIKELDKKIGNPPEQYLELSEFLKQLGTGFELKYLFQTDMTLGADKNMLDRSVVDTVKRGITFLNKITLPPKDTLLDKFRTAFYERFEEREVPLSKALDVEMGIGYKQDQGAGDVNPLVDDLIIPGKKTGHEVSEVRWSSVLSILQKKLVYAIGRGEYRITLQDEDFRDFEENWQDLPDTISTMIEVVEEKGKEKIRFSGAGGSSAANLLGRFCHGDEKLNAYTQQIIDTETSINGDRILAEVVHLPESRVGNILMRPAFRRYEIPYLAKSLLPEEGQLSIEDLRISVKFGRKVRLRSEKLGKEVVPHLTNAHNYGANSLPIYHFLCDMQTQGLRSGVGFHLGPFAGEYAFIPRVEYKNLILSEATWNLKKEDIEPLKKQEKDNERLRKATRELCKERKIPQYAMLTDGDNELLINFNNLTSVRMLLDTVRKRTGFKLTEFFFAKEGKVKDGKKHHYANQVVLSFYNNERLKNGQ</sequence>
<proteinExistence type="predicted"/>
<dbReference type="AlphaFoldDB" id="A0A3N0D402"/>
<dbReference type="Proteomes" id="UP000267469">
    <property type="component" value="Unassembled WGS sequence"/>
</dbReference>
<name>A0A3N0D402_SINP1</name>
<dbReference type="Pfam" id="PF04738">
    <property type="entry name" value="Lant_dehydr_N"/>
    <property type="match status" value="1"/>
</dbReference>
<evidence type="ECO:0000259" key="1">
    <source>
        <dbReference type="Pfam" id="PF04738"/>
    </source>
</evidence>
<feature type="domain" description="Lantibiotic dehydratase N-terminal" evidence="1">
    <location>
        <begin position="44"/>
        <end position="698"/>
    </location>
</feature>